<dbReference type="GO" id="GO:0000159">
    <property type="term" value="C:protein phosphatase type 2A complex"/>
    <property type="evidence" value="ECO:0007669"/>
    <property type="project" value="TreeGrafter"/>
</dbReference>
<evidence type="ECO:0000256" key="3">
    <source>
        <dbReference type="PROSITE-ProRule" id="PRU00103"/>
    </source>
</evidence>
<protein>
    <recommendedName>
        <fullName evidence="4">Phosphatase PP2A regulatory subunit A/Splicing factor 3B subunit 1-like HEAT repeat domain-containing protein</fullName>
    </recommendedName>
</protein>
<evidence type="ECO:0000256" key="1">
    <source>
        <dbReference type="ARBA" id="ARBA00022737"/>
    </source>
</evidence>
<dbReference type="EMBL" id="HBHQ01024679">
    <property type="protein sequence ID" value="CAD9824792.1"/>
    <property type="molecule type" value="Transcribed_RNA"/>
</dbReference>
<name>A0A7S2XSQ3_9STRA</name>
<dbReference type="FunFam" id="1.25.10.10:FF:000318">
    <property type="entry name" value="Serine/threonine-protein phosphatase 2A regulatory subunit A gamma isoform"/>
    <property type="match status" value="1"/>
</dbReference>
<dbReference type="PANTHER" id="PTHR10648:SF4">
    <property type="entry name" value="PROTEIN PHOSPHATASE 2 (FORMERLY 2A), REGULATORY SUBUNIT A, BETA ISOFORM-RELATED"/>
    <property type="match status" value="1"/>
</dbReference>
<proteinExistence type="inferred from homology"/>
<dbReference type="InterPro" id="IPR054573">
    <property type="entry name" value="PP2A/SF3B1-like_HEAT"/>
</dbReference>
<dbReference type="Gene3D" id="1.25.10.10">
    <property type="entry name" value="Leucine-rich Repeat Variant"/>
    <property type="match status" value="1"/>
</dbReference>
<reference evidence="5" key="1">
    <citation type="submission" date="2021-01" db="EMBL/GenBank/DDBJ databases">
        <authorList>
            <person name="Corre E."/>
            <person name="Pelletier E."/>
            <person name="Niang G."/>
            <person name="Scheremetjew M."/>
            <person name="Finn R."/>
            <person name="Kale V."/>
            <person name="Holt S."/>
            <person name="Cochrane G."/>
            <person name="Meng A."/>
            <person name="Brown T."/>
            <person name="Cohen L."/>
        </authorList>
    </citation>
    <scope>NUCLEOTIDE SEQUENCE</scope>
    <source>
        <strain evidence="5">CCMP2084</strain>
    </source>
</reference>
<feature type="repeat" description="HEAT" evidence="3">
    <location>
        <begin position="377"/>
        <end position="415"/>
    </location>
</feature>
<dbReference type="PROSITE" id="PS50077">
    <property type="entry name" value="HEAT_REPEAT"/>
    <property type="match status" value="3"/>
</dbReference>
<evidence type="ECO:0000259" key="4">
    <source>
        <dbReference type="Pfam" id="PF22646"/>
    </source>
</evidence>
<dbReference type="GO" id="GO:0005829">
    <property type="term" value="C:cytosol"/>
    <property type="evidence" value="ECO:0007669"/>
    <property type="project" value="TreeGrafter"/>
</dbReference>
<dbReference type="InterPro" id="IPR051023">
    <property type="entry name" value="PP2A_Regulatory_Subunit_A"/>
</dbReference>
<dbReference type="AlphaFoldDB" id="A0A7S2XSQ3"/>
<dbReference type="SUPFAM" id="SSF48371">
    <property type="entry name" value="ARM repeat"/>
    <property type="match status" value="1"/>
</dbReference>
<organism evidence="5">
    <name type="scientific">Attheya septentrionalis</name>
    <dbReference type="NCBI Taxonomy" id="420275"/>
    <lineage>
        <taxon>Eukaryota</taxon>
        <taxon>Sar</taxon>
        <taxon>Stramenopiles</taxon>
        <taxon>Ochrophyta</taxon>
        <taxon>Bacillariophyta</taxon>
        <taxon>Coscinodiscophyceae</taxon>
        <taxon>Chaetocerotophycidae</taxon>
        <taxon>Chaetocerotales</taxon>
        <taxon>Attheyaceae</taxon>
        <taxon>Attheya</taxon>
    </lineage>
</organism>
<comment type="similarity">
    <text evidence="2">Belongs to the phosphatase 2A regulatory subunit A family.</text>
</comment>
<feature type="repeat" description="HEAT" evidence="3">
    <location>
        <begin position="617"/>
        <end position="655"/>
    </location>
</feature>
<dbReference type="InterPro" id="IPR021133">
    <property type="entry name" value="HEAT_type_2"/>
</dbReference>
<feature type="domain" description="Phosphatase PP2A regulatory subunit A/Splicing factor 3B subunit 1-like HEAT repeat" evidence="4">
    <location>
        <begin position="375"/>
        <end position="440"/>
    </location>
</feature>
<gene>
    <name evidence="5" type="ORF">ASEP1449_LOCUS16626</name>
</gene>
<dbReference type="Pfam" id="PF02985">
    <property type="entry name" value="HEAT"/>
    <property type="match status" value="1"/>
</dbReference>
<evidence type="ECO:0000256" key="2">
    <source>
        <dbReference type="ARBA" id="ARBA00038332"/>
    </source>
</evidence>
<dbReference type="Pfam" id="PF22646">
    <property type="entry name" value="PPP2R1A-like_HEAT"/>
    <property type="match status" value="1"/>
</dbReference>
<dbReference type="InterPro" id="IPR011989">
    <property type="entry name" value="ARM-like"/>
</dbReference>
<accession>A0A7S2XSQ3</accession>
<sequence>MAEEKVHLEGVTHHTHLPAIQSSVPSIGGALASGTTPSLVLSKSIGLPVEQLGSMPPLDLFLKQVGCESAEARVDAMKRLSVVGMAIGPQQTLAELLPWIATHIVGMSNGGGDVLQDGDNDEILYILADQLGLLVPTLIPGPKALGLVELLEKLANAEETVVRDMAVASINKIVPLLLKGDKKDVQAVAKQDQAPQLLLATAKRLATADWFTPKVSAAGVLPAIYAFFVQHAALSPSDDPASPDAQAKRELRLLYKELCQDETPMVRRSAAKHLGAFVEALESKDIVHEEMISLYHALAKDEQDSVRLLSVAASGSIGIGLDRSPDDTAELILPVVQAGSVDLSWRVRHNLAKVFSKVAANLGYSDSPVHAAQQTELFTFFASLLQDAEAEVRASAVQNLARMAQLGTPELFTTHLAPVLPALADDPVMEVRSKLAQALMDCCDETICTTLNDRIILAVFKPLLEGFLNDEFAEVQLHILTKLARVSHLLGKMDVVVSSILQMTKAQNWRVREAVARLLPHLAHARGLSFFEDHLLEPWLKLLLDQVADVRSACVDGMSKLLEVAGAAWMQREILPHYVRIYDEALSTSYLTRVTILRSYAALAVVDIATPALLDDVVNQMLRGLDDRVANVRMVAARSLASISQLLESAILQTKVKPALVARVTDDEDDDCKFFAQTALDACA</sequence>
<dbReference type="InterPro" id="IPR000357">
    <property type="entry name" value="HEAT"/>
</dbReference>
<dbReference type="GO" id="GO:0019888">
    <property type="term" value="F:protein phosphatase regulator activity"/>
    <property type="evidence" value="ECO:0007669"/>
    <property type="project" value="TreeGrafter"/>
</dbReference>
<dbReference type="InterPro" id="IPR016024">
    <property type="entry name" value="ARM-type_fold"/>
</dbReference>
<dbReference type="GO" id="GO:0005634">
    <property type="term" value="C:nucleus"/>
    <property type="evidence" value="ECO:0007669"/>
    <property type="project" value="TreeGrafter"/>
</dbReference>
<dbReference type="PANTHER" id="PTHR10648">
    <property type="entry name" value="SERINE/THREONINE-PROTEIN PHOSPHATASE PP2A 65 KDA REGULATORY SUBUNIT"/>
    <property type="match status" value="1"/>
</dbReference>
<feature type="repeat" description="HEAT" evidence="3">
    <location>
        <begin position="251"/>
        <end position="289"/>
    </location>
</feature>
<evidence type="ECO:0000313" key="5">
    <source>
        <dbReference type="EMBL" id="CAD9824792.1"/>
    </source>
</evidence>
<keyword evidence="1" id="KW-0677">Repeat</keyword>